<dbReference type="PIRSF" id="PIRSF000149">
    <property type="entry name" value="GAP_DH"/>
    <property type="match status" value="1"/>
</dbReference>
<feature type="binding site" evidence="4">
    <location>
        <position position="185"/>
    </location>
    <ligand>
        <name>D-glyceraldehyde 3-phosphate</name>
        <dbReference type="ChEBI" id="CHEBI:59776"/>
    </ligand>
</feature>
<dbReference type="InterPro" id="IPR036291">
    <property type="entry name" value="NAD(P)-bd_dom_sf"/>
</dbReference>
<dbReference type="SUPFAM" id="SSF51735">
    <property type="entry name" value="NAD(P)-binding Rossmann-fold domains"/>
    <property type="match status" value="1"/>
</dbReference>
<evidence type="ECO:0000256" key="1">
    <source>
        <dbReference type="ARBA" id="ARBA00007406"/>
    </source>
</evidence>
<dbReference type="SUPFAM" id="SSF55347">
    <property type="entry name" value="Glyceraldehyde-3-phosphate dehydrogenase-like, C-terminal domain"/>
    <property type="match status" value="1"/>
</dbReference>
<dbReference type="EMBL" id="MFZG01000019">
    <property type="protein sequence ID" value="OGK16699.1"/>
    <property type="molecule type" value="Genomic_DNA"/>
</dbReference>
<feature type="site" description="Activates thiol group during catalysis" evidence="6">
    <location>
        <position position="182"/>
    </location>
</feature>
<evidence type="ECO:0000256" key="4">
    <source>
        <dbReference type="PIRSR" id="PIRSR000149-2"/>
    </source>
</evidence>
<feature type="binding site" evidence="5">
    <location>
        <position position="318"/>
    </location>
    <ligand>
        <name>NAD(+)</name>
        <dbReference type="ChEBI" id="CHEBI:57540"/>
    </ligand>
</feature>
<dbReference type="InterPro" id="IPR020831">
    <property type="entry name" value="GlycerAld/Erythrose_P_DH"/>
</dbReference>
<dbReference type="Proteomes" id="UP000177208">
    <property type="component" value="Unassembled WGS sequence"/>
</dbReference>
<dbReference type="FunFam" id="3.40.50.720:FF:000001">
    <property type="entry name" value="Glyceraldehyde-3-phosphate dehydrogenase"/>
    <property type="match status" value="1"/>
</dbReference>
<evidence type="ECO:0000256" key="5">
    <source>
        <dbReference type="PIRSR" id="PIRSR000149-3"/>
    </source>
</evidence>
<keyword evidence="5" id="KW-0520">NAD</keyword>
<dbReference type="PANTHER" id="PTHR43148">
    <property type="entry name" value="GLYCERALDEHYDE-3-PHOSPHATE DEHYDROGENASE 2"/>
    <property type="match status" value="1"/>
</dbReference>
<dbReference type="GO" id="GO:0050661">
    <property type="term" value="F:NADP binding"/>
    <property type="evidence" value="ECO:0007669"/>
    <property type="project" value="InterPro"/>
</dbReference>
<keyword evidence="2" id="KW-0560">Oxidoreductase</keyword>
<evidence type="ECO:0000313" key="10">
    <source>
        <dbReference type="Proteomes" id="UP000177208"/>
    </source>
</evidence>
<feature type="active site" description="Nucleophile" evidence="3">
    <location>
        <position position="155"/>
    </location>
</feature>
<dbReference type="Pfam" id="PF02800">
    <property type="entry name" value="Gp_dh_C"/>
    <property type="match status" value="1"/>
</dbReference>
<evidence type="ECO:0000256" key="2">
    <source>
        <dbReference type="ARBA" id="ARBA00023002"/>
    </source>
</evidence>
<keyword evidence="5" id="KW-0547">Nucleotide-binding</keyword>
<evidence type="ECO:0000256" key="6">
    <source>
        <dbReference type="PIRSR" id="PIRSR000149-4"/>
    </source>
</evidence>
<evidence type="ECO:0000256" key="7">
    <source>
        <dbReference type="RuleBase" id="RU000397"/>
    </source>
</evidence>
<sequence length="338" mass="37149">MKRIRVGLNGFGRIGRSFTRIALRRDSFDIAAINTRKTPNKMLAYLLQYDSVYRKFEMPVREEVAGISADGKMIATTQNDDPAQIPWEKYGVEVVVDATGAFTKKPDLAKHLRGTVKKVILTAPAKDDETPHILLGVNDKNFDLKGNAIISNCSCTTNSASPLFKVLDDNFKVVSGFLTTSHAYTQTQPLLDDAGKSPDRSRAAALNIVPTTTGAAKAVVKTLPQLEGKIDGMAIRVPVPTVSFSDVSAVVEKATASEEVNQKFKEASEGQMRGILAYEKQVLVSSDYIGSPYSCIFDANYTKVINGTLVKVFGWYDNEWGYSARLVDLIEKMTDYIL</sequence>
<organism evidence="9 10">
    <name type="scientific">Candidatus Roizmanbacteria bacterium RIFCSPHIGHO2_01_FULL_39_12c</name>
    <dbReference type="NCBI Taxonomy" id="1802031"/>
    <lineage>
        <taxon>Bacteria</taxon>
        <taxon>Candidatus Roizmaniibacteriota</taxon>
    </lineage>
</organism>
<dbReference type="Gene3D" id="3.30.360.10">
    <property type="entry name" value="Dihydrodipicolinate Reductase, domain 2"/>
    <property type="match status" value="1"/>
</dbReference>
<dbReference type="GO" id="GO:0051287">
    <property type="term" value="F:NAD binding"/>
    <property type="evidence" value="ECO:0007669"/>
    <property type="project" value="InterPro"/>
</dbReference>
<gene>
    <name evidence="9" type="ORF">A2774_00160</name>
</gene>
<proteinExistence type="inferred from homology"/>
<dbReference type="FunFam" id="3.30.360.10:FF:000002">
    <property type="entry name" value="Glyceraldehyde-3-phosphate dehydrogenase"/>
    <property type="match status" value="1"/>
</dbReference>
<reference evidence="9 10" key="1">
    <citation type="journal article" date="2016" name="Nat. Commun.">
        <title>Thousands of microbial genomes shed light on interconnected biogeochemical processes in an aquifer system.</title>
        <authorList>
            <person name="Anantharaman K."/>
            <person name="Brown C.T."/>
            <person name="Hug L.A."/>
            <person name="Sharon I."/>
            <person name="Castelle C.J."/>
            <person name="Probst A.J."/>
            <person name="Thomas B.C."/>
            <person name="Singh A."/>
            <person name="Wilkins M.J."/>
            <person name="Karaoz U."/>
            <person name="Brodie E.L."/>
            <person name="Williams K.H."/>
            <person name="Hubbard S.S."/>
            <person name="Banfield J.F."/>
        </authorList>
    </citation>
    <scope>NUCLEOTIDE SEQUENCE [LARGE SCALE GENOMIC DNA]</scope>
</reference>
<dbReference type="SMART" id="SM00846">
    <property type="entry name" value="Gp_dh_N"/>
    <property type="match status" value="1"/>
</dbReference>
<feature type="binding site" evidence="5">
    <location>
        <begin position="13"/>
        <end position="14"/>
    </location>
    <ligand>
        <name>NAD(+)</name>
        <dbReference type="ChEBI" id="CHEBI:57540"/>
    </ligand>
</feature>
<evidence type="ECO:0000313" key="9">
    <source>
        <dbReference type="EMBL" id="OGK16699.1"/>
    </source>
</evidence>
<dbReference type="GO" id="GO:0006006">
    <property type="term" value="P:glucose metabolic process"/>
    <property type="evidence" value="ECO:0007669"/>
    <property type="project" value="InterPro"/>
</dbReference>
<feature type="binding site" evidence="5">
    <location>
        <position position="122"/>
    </location>
    <ligand>
        <name>NAD(+)</name>
        <dbReference type="ChEBI" id="CHEBI:57540"/>
    </ligand>
</feature>
<name>A0A1F7GCT8_9BACT</name>
<dbReference type="CDD" id="cd18126">
    <property type="entry name" value="GAPDH_I_C"/>
    <property type="match status" value="1"/>
</dbReference>
<feature type="binding site" evidence="4">
    <location>
        <position position="236"/>
    </location>
    <ligand>
        <name>D-glyceraldehyde 3-phosphate</name>
        <dbReference type="ChEBI" id="CHEBI:59776"/>
    </ligand>
</feature>
<comment type="similarity">
    <text evidence="1 7">Belongs to the glyceraldehyde-3-phosphate dehydrogenase family.</text>
</comment>
<dbReference type="InterPro" id="IPR006424">
    <property type="entry name" value="Glyceraldehyde-3-P_DH_1"/>
</dbReference>
<protein>
    <submittedName>
        <fullName evidence="9">Type I glyceraldehyde-3-phosphate dehydrogenase</fullName>
    </submittedName>
</protein>
<accession>A0A1F7GCT8</accession>
<dbReference type="Gene3D" id="3.40.50.720">
    <property type="entry name" value="NAD(P)-binding Rossmann-like Domain"/>
    <property type="match status" value="1"/>
</dbReference>
<feature type="domain" description="Glyceraldehyde 3-phosphate dehydrogenase NAD(P) binding" evidence="8">
    <location>
        <begin position="4"/>
        <end position="155"/>
    </location>
</feature>
<feature type="binding site" evidence="4">
    <location>
        <begin position="213"/>
        <end position="214"/>
    </location>
    <ligand>
        <name>D-glyceraldehyde 3-phosphate</name>
        <dbReference type="ChEBI" id="CHEBI:59776"/>
    </ligand>
</feature>
<dbReference type="CDD" id="cd05214">
    <property type="entry name" value="GAPDH_I_N"/>
    <property type="match status" value="1"/>
</dbReference>
<comment type="caution">
    <text evidence="9">The sequence shown here is derived from an EMBL/GenBank/DDBJ whole genome shotgun (WGS) entry which is preliminary data.</text>
</comment>
<feature type="binding site" evidence="4">
    <location>
        <begin position="154"/>
        <end position="156"/>
    </location>
    <ligand>
        <name>D-glyceraldehyde 3-phosphate</name>
        <dbReference type="ChEBI" id="CHEBI:59776"/>
    </ligand>
</feature>
<evidence type="ECO:0000259" key="8">
    <source>
        <dbReference type="SMART" id="SM00846"/>
    </source>
</evidence>
<dbReference type="PRINTS" id="PR00078">
    <property type="entry name" value="G3PDHDRGNASE"/>
</dbReference>
<dbReference type="AlphaFoldDB" id="A0A1F7GCT8"/>
<dbReference type="GO" id="GO:0016620">
    <property type="term" value="F:oxidoreductase activity, acting on the aldehyde or oxo group of donors, NAD or NADP as acceptor"/>
    <property type="evidence" value="ECO:0007669"/>
    <property type="project" value="InterPro"/>
</dbReference>
<dbReference type="Pfam" id="PF00044">
    <property type="entry name" value="Gp_dh_N"/>
    <property type="match status" value="1"/>
</dbReference>
<dbReference type="NCBIfam" id="TIGR01534">
    <property type="entry name" value="GAPDH-I"/>
    <property type="match status" value="1"/>
</dbReference>
<dbReference type="InterPro" id="IPR020828">
    <property type="entry name" value="GlycerAld_3-P_DH_NAD(P)-bd"/>
</dbReference>
<evidence type="ECO:0000256" key="3">
    <source>
        <dbReference type="PIRSR" id="PIRSR000149-1"/>
    </source>
</evidence>
<dbReference type="InterPro" id="IPR020829">
    <property type="entry name" value="GlycerAld_3-P_DH_cat"/>
</dbReference>